<dbReference type="Proteomes" id="UP000697127">
    <property type="component" value="Unassembled WGS sequence"/>
</dbReference>
<dbReference type="AlphaFoldDB" id="A0A9P6WGY9"/>
<keyword evidence="1" id="KW-0813">Transport</keyword>
<sequence length="338" mass="37550">MSNPEIQQALLHSQQQNSNSSQAQQSNIPTSSSVVPTSNYPTYYGSLPPPPQPPRSYDWKDYVIMGTTTVGFLYGAYQIISRYVIPNVIPPTQSKLDDDKEAMEREFERVETILKKLENDQLEFIKNQDEKSNKIDDVLIEIDAIIKSTNEKNLRNEETLKYLKLEIDSIKTTLLKNLESQKSTISNELQELEKKTDSLKDSLSNISLKDNKIIDNYNRNNNIPSSTPTPPPPSNLLTNNRSTSSIPTISTSYPNLNIPPPSSVPSAKDILGSSLSSSTPNSNSDSNPIIENETTNKEPTISQPTAIPAWQLASSQKAAITDNQNTSIPAWQLAAQEN</sequence>
<comment type="subcellular location">
    <subcellularLocation>
        <location evidence="1">Peroxisome membrane</location>
    </subcellularLocation>
</comment>
<keyword evidence="1" id="KW-0653">Protein transport</keyword>
<comment type="function">
    <text evidence="1">Component of the PEX13-PEX14 docking complex, a translocon channel that specifically mediates the import of peroxisomal cargo proteins bound to PEX5 receptor. The PEX13-PEX14 docking complex forms a large import pore which can be opened to a diameter of about 9 nm. Mechanistically, PEX5 receptor along with cargo proteins associates with the PEX14 subunit of the PEX13-PEX14 docking complex in the cytosol, leading to the insertion of the receptor into the organelle membrane with the concomitant translocation of the cargo into the peroxisome matrix.</text>
</comment>
<dbReference type="EMBL" id="PUHW01000344">
    <property type="protein sequence ID" value="KAG0686950.1"/>
    <property type="molecule type" value="Genomic_DNA"/>
</dbReference>
<feature type="region of interest" description="Disordered" evidence="3">
    <location>
        <begin position="215"/>
        <end position="305"/>
    </location>
</feature>
<comment type="caution">
    <text evidence="4">The sequence shown here is derived from an EMBL/GenBank/DDBJ whole genome shotgun (WGS) entry which is preliminary data.</text>
</comment>
<dbReference type="PANTHER" id="PTHR23058">
    <property type="entry name" value="PEROXISOMAL MEMBRANE PROTEIN PEX14"/>
    <property type="match status" value="1"/>
</dbReference>
<name>A0A9P6WGY9_9ASCO</name>
<feature type="compositionally biased region" description="Low complexity" evidence="3">
    <location>
        <begin position="235"/>
        <end position="252"/>
    </location>
</feature>
<dbReference type="GO" id="GO:0005778">
    <property type="term" value="C:peroxisomal membrane"/>
    <property type="evidence" value="ECO:0007669"/>
    <property type="project" value="UniProtKB-SubCell"/>
</dbReference>
<dbReference type="GO" id="GO:0016560">
    <property type="term" value="P:protein import into peroxisome matrix, docking"/>
    <property type="evidence" value="ECO:0007669"/>
    <property type="project" value="UniProtKB-UniRule"/>
</dbReference>
<proteinExistence type="inferred from homology"/>
<feature type="region of interest" description="Disordered" evidence="3">
    <location>
        <begin position="1"/>
        <end position="35"/>
    </location>
</feature>
<dbReference type="PANTHER" id="PTHR23058:SF0">
    <property type="entry name" value="PEROXISOMAL MEMBRANE PROTEIN PEX14"/>
    <property type="match status" value="1"/>
</dbReference>
<evidence type="ECO:0000313" key="4">
    <source>
        <dbReference type="EMBL" id="KAG0686950.1"/>
    </source>
</evidence>
<evidence type="ECO:0000256" key="1">
    <source>
        <dbReference type="RuleBase" id="RU367032"/>
    </source>
</evidence>
<reference evidence="4" key="1">
    <citation type="submission" date="2020-11" db="EMBL/GenBank/DDBJ databases">
        <title>Kefir isolates.</title>
        <authorList>
            <person name="Marcisauskas S."/>
            <person name="Kim Y."/>
            <person name="Blasche S."/>
        </authorList>
    </citation>
    <scope>NUCLEOTIDE SEQUENCE</scope>
    <source>
        <strain evidence="4">Olga-1</strain>
    </source>
</reference>
<gene>
    <name evidence="4" type="primary">PEX14</name>
    <name evidence="4" type="ORF">C6P40_003120</name>
</gene>
<keyword evidence="5" id="KW-1185">Reference proteome</keyword>
<keyword evidence="2" id="KW-0175">Coiled coil</keyword>
<feature type="compositionally biased region" description="Low complexity" evidence="3">
    <location>
        <begin position="215"/>
        <end position="226"/>
    </location>
</feature>
<evidence type="ECO:0000256" key="3">
    <source>
        <dbReference type="SAM" id="MobiDB-lite"/>
    </source>
</evidence>
<protein>
    <recommendedName>
        <fullName evidence="1">Peroxisomal membrane protein PEX14</fullName>
    </recommendedName>
    <alternativeName>
        <fullName evidence="1">Peroxin-14</fullName>
    </alternativeName>
</protein>
<dbReference type="InterPro" id="IPR025655">
    <property type="entry name" value="PEX14"/>
</dbReference>
<feature type="compositionally biased region" description="Low complexity" evidence="3">
    <location>
        <begin position="273"/>
        <end position="287"/>
    </location>
</feature>
<keyword evidence="1" id="KW-0472">Membrane</keyword>
<dbReference type="GO" id="GO:1990429">
    <property type="term" value="C:peroxisomal importomer complex"/>
    <property type="evidence" value="ECO:0007669"/>
    <property type="project" value="TreeGrafter"/>
</dbReference>
<dbReference type="GO" id="GO:0005102">
    <property type="term" value="F:signaling receptor binding"/>
    <property type="evidence" value="ECO:0007669"/>
    <property type="project" value="TreeGrafter"/>
</dbReference>
<feature type="compositionally biased region" description="Low complexity" evidence="3">
    <location>
        <begin position="7"/>
        <end position="26"/>
    </location>
</feature>
<evidence type="ECO:0000256" key="2">
    <source>
        <dbReference type="SAM" id="Coils"/>
    </source>
</evidence>
<accession>A0A9P6WGY9</accession>
<feature type="coiled-coil region" evidence="2">
    <location>
        <begin position="175"/>
        <end position="209"/>
    </location>
</feature>
<comment type="similarity">
    <text evidence="1">Belongs to the peroxin-14 family.</text>
</comment>
<organism evidence="4 5">
    <name type="scientific">Pichia californica</name>
    <dbReference type="NCBI Taxonomy" id="460514"/>
    <lineage>
        <taxon>Eukaryota</taxon>
        <taxon>Fungi</taxon>
        <taxon>Dikarya</taxon>
        <taxon>Ascomycota</taxon>
        <taxon>Saccharomycotina</taxon>
        <taxon>Pichiomycetes</taxon>
        <taxon>Pichiales</taxon>
        <taxon>Pichiaceae</taxon>
        <taxon>Pichia</taxon>
    </lineage>
</organism>
<evidence type="ECO:0000313" key="5">
    <source>
        <dbReference type="Proteomes" id="UP000697127"/>
    </source>
</evidence>
<keyword evidence="1" id="KW-0576">Peroxisome</keyword>